<sequence>MSMPIIDRTRRSVLAAAVAAALLSACALTPQATPELDLPAVSAQTPAELDQWWQSFRDPVLDALIAEALERNDDVVIAAQRVQASRATLDLVRINRLPDASLSLSGSRQQYSNERPIPGRPRQYNTVLGGISASYELDLFGRLSGQRDVARQQLAASRYALEGLRASVSAQVARAYFNLRALDADEALLSQTLATREAALALREKQFAGGALSGYDLEISRSERASVAAALATTRSAREQAETALAVLLGRSPRELVEKMPERGLALSTLAVQPEIPAGLSSDLLARRADVRAAEANLAAASLSVEVARTQWFPTISLTAGLGGESAALGSLLSSSARTWNIGAAIAQPLVGLLSTRAIVAQSEAERAQIAQTYQQAARQAYGDALTALSAARGAKEAMDETTTLYDATRKARDLAEKNYSAGRASRIVLLDAEREKLSAERQLIATRLDRVTALVNTYQALGGGWSGQIPTGGDDEKLENAPTASR</sequence>
<dbReference type="PROSITE" id="PS51318">
    <property type="entry name" value="TAT"/>
    <property type="match status" value="1"/>
</dbReference>
<gene>
    <name evidence="4" type="ORF">METUNv1_02703</name>
</gene>
<dbReference type="InterPro" id="IPR010131">
    <property type="entry name" value="MdtP/NodT-like"/>
</dbReference>
<dbReference type="Proteomes" id="UP000005019">
    <property type="component" value="Unassembled WGS sequence"/>
</dbReference>
<evidence type="ECO:0000313" key="5">
    <source>
        <dbReference type="Proteomes" id="UP000005019"/>
    </source>
</evidence>
<keyword evidence="2" id="KW-0449">Lipoprotein</keyword>
<dbReference type="EMBL" id="AFHG01000052">
    <property type="protein sequence ID" value="EGK71313.1"/>
    <property type="molecule type" value="Genomic_DNA"/>
</dbReference>
<evidence type="ECO:0000256" key="2">
    <source>
        <dbReference type="RuleBase" id="RU362097"/>
    </source>
</evidence>
<dbReference type="InterPro" id="IPR006311">
    <property type="entry name" value="TAT_signal"/>
</dbReference>
<keyword evidence="2" id="KW-0472">Membrane</keyword>
<keyword evidence="5" id="KW-1185">Reference proteome</keyword>
<comment type="similarity">
    <text evidence="1 2">Belongs to the outer membrane factor (OMF) (TC 1.B.17) family.</text>
</comment>
<dbReference type="AlphaFoldDB" id="F5REI2"/>
<dbReference type="OrthoDB" id="9770517at2"/>
<reference evidence="4 5" key="1">
    <citation type="journal article" date="2011" name="J. Bacteriol.">
        <title>Genome sequence of Methyloversatilis universalis FAM5T, a methylotrophic representative of the order Rhodocyclales.</title>
        <authorList>
            <person name="Kittichotirat W."/>
            <person name="Good N.M."/>
            <person name="Hall R."/>
            <person name="Bringel F."/>
            <person name="Lajus A."/>
            <person name="Medigue C."/>
            <person name="Smalley N.E."/>
            <person name="Beck D."/>
            <person name="Bumgarner R."/>
            <person name="Vuilleumier S."/>
            <person name="Kalyuzhnaya M.G."/>
        </authorList>
    </citation>
    <scope>NUCLEOTIDE SEQUENCE [LARGE SCALE GENOMIC DNA]</scope>
    <source>
        <strain evidence="5">ATCC BAA-1314 / JCM 13912 / FAM5</strain>
    </source>
</reference>
<feature type="chain" id="PRO_5001438678" evidence="2">
    <location>
        <begin position="33"/>
        <end position="487"/>
    </location>
</feature>
<keyword evidence="2" id="KW-0812">Transmembrane</keyword>
<dbReference type="NCBIfam" id="TIGR01845">
    <property type="entry name" value="outer_NodT"/>
    <property type="match status" value="1"/>
</dbReference>
<dbReference type="PANTHER" id="PTHR30203:SF33">
    <property type="entry name" value="BLR4455 PROTEIN"/>
    <property type="match status" value="1"/>
</dbReference>
<dbReference type="SUPFAM" id="SSF56954">
    <property type="entry name" value="Outer membrane efflux proteins (OEP)"/>
    <property type="match status" value="1"/>
</dbReference>
<name>F5REI2_METUF</name>
<dbReference type="GO" id="GO:0015562">
    <property type="term" value="F:efflux transmembrane transporter activity"/>
    <property type="evidence" value="ECO:0007669"/>
    <property type="project" value="InterPro"/>
</dbReference>
<comment type="caution">
    <text evidence="4">The sequence shown here is derived from an EMBL/GenBank/DDBJ whole genome shotgun (WGS) entry which is preliminary data.</text>
</comment>
<dbReference type="Gene3D" id="2.20.200.10">
    <property type="entry name" value="Outer membrane efflux proteins (OEP)"/>
    <property type="match status" value="1"/>
</dbReference>
<dbReference type="STRING" id="1000565.METUNv1_02703"/>
<proteinExistence type="inferred from homology"/>
<dbReference type="PANTHER" id="PTHR30203">
    <property type="entry name" value="OUTER MEMBRANE CATION EFFLUX PROTEIN"/>
    <property type="match status" value="1"/>
</dbReference>
<dbReference type="eggNOG" id="COG1538">
    <property type="taxonomic scope" value="Bacteria"/>
</dbReference>
<dbReference type="Gene3D" id="1.20.1600.10">
    <property type="entry name" value="Outer membrane efflux proteins (OEP)"/>
    <property type="match status" value="1"/>
</dbReference>
<feature type="signal peptide" evidence="2">
    <location>
        <begin position="1"/>
        <end position="32"/>
    </location>
</feature>
<keyword evidence="2" id="KW-1134">Transmembrane beta strand</keyword>
<dbReference type="Pfam" id="PF02321">
    <property type="entry name" value="OEP"/>
    <property type="match status" value="2"/>
</dbReference>
<protein>
    <submittedName>
        <fullName evidence="4">Outer membrane protein oprM</fullName>
    </submittedName>
</protein>
<keyword evidence="2" id="KW-0732">Signal</keyword>
<comment type="subcellular location">
    <subcellularLocation>
        <location evidence="2">Cell membrane</location>
        <topology evidence="2">Lipid-anchor</topology>
    </subcellularLocation>
</comment>
<evidence type="ECO:0000313" key="4">
    <source>
        <dbReference type="EMBL" id="EGK71313.1"/>
    </source>
</evidence>
<dbReference type="GO" id="GO:0005886">
    <property type="term" value="C:plasma membrane"/>
    <property type="evidence" value="ECO:0007669"/>
    <property type="project" value="UniProtKB-SubCell"/>
</dbReference>
<dbReference type="InterPro" id="IPR003423">
    <property type="entry name" value="OMP_efflux"/>
</dbReference>
<accession>F5REI2</accession>
<keyword evidence="2" id="KW-0564">Palmitate</keyword>
<evidence type="ECO:0000256" key="3">
    <source>
        <dbReference type="SAM" id="MobiDB-lite"/>
    </source>
</evidence>
<feature type="region of interest" description="Disordered" evidence="3">
    <location>
        <begin position="466"/>
        <end position="487"/>
    </location>
</feature>
<dbReference type="RefSeq" id="WP_008062550.1">
    <property type="nucleotide sequence ID" value="NZ_AFHG01000052.1"/>
</dbReference>
<organism evidence="4 5">
    <name type="scientific">Methyloversatilis universalis (strain ATCC BAA-1314 / DSM 25237 / JCM 13912 / CCUG 52030 / FAM5)</name>
    <dbReference type="NCBI Taxonomy" id="1000565"/>
    <lineage>
        <taxon>Bacteria</taxon>
        <taxon>Pseudomonadati</taxon>
        <taxon>Pseudomonadota</taxon>
        <taxon>Betaproteobacteria</taxon>
        <taxon>Nitrosomonadales</taxon>
        <taxon>Sterolibacteriaceae</taxon>
        <taxon>Methyloversatilis</taxon>
    </lineage>
</organism>
<evidence type="ECO:0000256" key="1">
    <source>
        <dbReference type="ARBA" id="ARBA00007613"/>
    </source>
</evidence>